<dbReference type="SMART" id="SM00490">
    <property type="entry name" value="HELICc"/>
    <property type="match status" value="1"/>
</dbReference>
<accession>A0A2A2HBK2</accession>
<dbReference type="InterPro" id="IPR050474">
    <property type="entry name" value="Hel308_SKI2-like"/>
</dbReference>
<reference evidence="7 9" key="2">
    <citation type="journal article" date="2017" name="BMC Genomics">
        <title>Genomic analysis of methanogenic archaea reveals a shift towards energy conservation.</title>
        <authorList>
            <person name="Gilmore S.P."/>
            <person name="Henske J.K."/>
            <person name="Sexton J.A."/>
            <person name="Solomon K.V."/>
            <person name="Seppala S."/>
            <person name="Yoo J.I."/>
            <person name="Huyett L.M."/>
            <person name="Pressman A."/>
            <person name="Cogan J.Z."/>
            <person name="Kivenson V."/>
            <person name="Peng X."/>
            <person name="Tan Y."/>
            <person name="Valentine D.L."/>
            <person name="O'Malley M.A."/>
        </authorList>
    </citation>
    <scope>NUCLEOTIDE SEQUENCE [LARGE SCALE GENOMIC DNA]</scope>
    <source>
        <strain evidence="7 9">1R-7</strain>
    </source>
</reference>
<evidence type="ECO:0000313" key="8">
    <source>
        <dbReference type="EMBL" id="PWL07515.1"/>
    </source>
</evidence>
<dbReference type="RefSeq" id="WP_095609166.1">
    <property type="nucleotide sequence ID" value="NZ_LMVN01000026.1"/>
</dbReference>
<dbReference type="GO" id="GO:0005524">
    <property type="term" value="F:ATP binding"/>
    <property type="evidence" value="ECO:0007669"/>
    <property type="project" value="UniProtKB-KW"/>
</dbReference>
<dbReference type="Pfam" id="PF00271">
    <property type="entry name" value="Helicase_C"/>
    <property type="match status" value="1"/>
</dbReference>
<dbReference type="Gene3D" id="3.40.50.300">
    <property type="entry name" value="P-loop containing nucleotide triphosphate hydrolases"/>
    <property type="match status" value="2"/>
</dbReference>
<dbReference type="InterPro" id="IPR011545">
    <property type="entry name" value="DEAD/DEAH_box_helicase_dom"/>
</dbReference>
<evidence type="ECO:0000259" key="5">
    <source>
        <dbReference type="PROSITE" id="PS51192"/>
    </source>
</evidence>
<proteinExistence type="predicted"/>
<protein>
    <submittedName>
        <fullName evidence="8">ATP-dependent DNA helicase RecQ</fullName>
        <ecNumber evidence="8">3.6.4.12</ecNumber>
    </submittedName>
    <submittedName>
        <fullName evidence="7">DEAD/DEAH box helicase</fullName>
    </submittedName>
</protein>
<evidence type="ECO:0000313" key="10">
    <source>
        <dbReference type="Proteomes" id="UP000246004"/>
    </source>
</evidence>
<feature type="domain" description="Helicase C-terminal" evidence="6">
    <location>
        <begin position="408"/>
        <end position="589"/>
    </location>
</feature>
<keyword evidence="2 8" id="KW-0378">Hydrolase</keyword>
<keyword evidence="3 7" id="KW-0347">Helicase</keyword>
<dbReference type="InterPro" id="IPR001650">
    <property type="entry name" value="Helicase_C-like"/>
</dbReference>
<dbReference type="OrthoDB" id="39583at2157"/>
<keyword evidence="1" id="KW-0547">Nucleotide-binding</keyword>
<dbReference type="PROSITE" id="PS51192">
    <property type="entry name" value="HELICASE_ATP_BIND_1"/>
    <property type="match status" value="1"/>
</dbReference>
<sequence>MIILRRNKKVIEVYPIGSPKGALNHRREPLFFGYFKLVDVDGKIRPQRFIIRQDNVETFKSPKELIKILRKQKILLATKDEELEEMLNSLNIAYQYANICRHCTFDGYITLLRKDDSYKLYDEYICKNCAEKEIKRVMDLRGYSSVSYPRFKKLLDETHNLEKVLSMFDPKFNPIKHDKLTIYDKIRVKKKNYPKISVKQLKLPNKFKNILSKRVKHLLPVQILSLNAGLLSGENQLVVSATASGKTLVGELAGIPKAMRKQKFIYITPLVALANQKYRDFKAQYSKLGLKVAIKVGSNRVKAKGELTLKNKSVKDADIIVATYEGLDFMLRAGHSNQLKNLGCVVIDEIHMLDAEERGPRLNGLVQRLISMFPKAQLIGLSATIKNPKQIASDFNMNLVEYKERPVPLERHLIFAKSEYEKRNLLAELAKKEYDRKSSKGFRGQTIIFTNSRRKTHQIAQSVEKKGITTAAYHAGLSYAKKVKIEKDFAAQKISTVVTTAALAAGVDFPASQVLFETLRMGNDWLTNNEFSQMIGRAGRPTYHDIGRVYLIPELNKEFDGVSEERIAIDLLDSDVDNINVEYTEDDLYEQVLADISAMQNISVDDLKKRYTNIEAPILFDEVMDKLVDVKLIQHSKNDKQLYHPTRYGRAVSMSFLKIYKAEYIRTHLKQHPLITVENIEPFESAYLANRIINRLSSILKTNVSSRLFADSTRDIITTGEVIAKLDPQYADKLITLQMDFLSCSCKEKPFCNCFEVNISDKIIHQRLNGWSPDRISKYFMTNYDIHIYPGDIFTWLDQVIRTLDAISRIALAFNNKKTSNFTKSLIKKIERGK</sequence>
<dbReference type="InterPro" id="IPR014001">
    <property type="entry name" value="Helicase_ATP-bd"/>
</dbReference>
<dbReference type="GO" id="GO:0003678">
    <property type="term" value="F:DNA helicase activity"/>
    <property type="evidence" value="ECO:0007669"/>
    <property type="project" value="UniProtKB-EC"/>
</dbReference>
<dbReference type="GO" id="GO:0016787">
    <property type="term" value="F:hydrolase activity"/>
    <property type="evidence" value="ECO:0007669"/>
    <property type="project" value="UniProtKB-KW"/>
</dbReference>
<dbReference type="Pfam" id="PF00270">
    <property type="entry name" value="DEAD"/>
    <property type="match status" value="1"/>
</dbReference>
<dbReference type="InterPro" id="IPR027417">
    <property type="entry name" value="P-loop_NTPase"/>
</dbReference>
<dbReference type="CDD" id="cd18795">
    <property type="entry name" value="SF2_C_Ski2"/>
    <property type="match status" value="1"/>
</dbReference>
<dbReference type="Pfam" id="PF19131">
    <property type="entry name" value="DUF5814"/>
    <property type="match status" value="1"/>
</dbReference>
<evidence type="ECO:0000256" key="2">
    <source>
        <dbReference type="ARBA" id="ARBA00022801"/>
    </source>
</evidence>
<dbReference type="InterPro" id="IPR043852">
    <property type="entry name" value="DUF5814"/>
</dbReference>
<dbReference type="SMART" id="SM00487">
    <property type="entry name" value="DEXDc"/>
    <property type="match status" value="1"/>
</dbReference>
<evidence type="ECO:0000259" key="6">
    <source>
        <dbReference type="PROSITE" id="PS51194"/>
    </source>
</evidence>
<name>A0A2A2HBK2_9EURY</name>
<evidence type="ECO:0000256" key="4">
    <source>
        <dbReference type="ARBA" id="ARBA00022840"/>
    </source>
</evidence>
<keyword evidence="4" id="KW-0067">ATP-binding</keyword>
<evidence type="ECO:0000256" key="1">
    <source>
        <dbReference type="ARBA" id="ARBA00022741"/>
    </source>
</evidence>
<dbReference type="EC" id="3.6.4.12" evidence="8"/>
<dbReference type="PROSITE" id="PS51194">
    <property type="entry name" value="HELICASE_CTER"/>
    <property type="match status" value="1"/>
</dbReference>
<dbReference type="EMBL" id="LMVN01000026">
    <property type="protein sequence ID" value="PAV06735.1"/>
    <property type="molecule type" value="Genomic_DNA"/>
</dbReference>
<dbReference type="PANTHER" id="PTHR47961:SF1">
    <property type="entry name" value="ATP-DEPENDENT HELICASE MJ1401-RELATED"/>
    <property type="match status" value="1"/>
</dbReference>
<evidence type="ECO:0000256" key="3">
    <source>
        <dbReference type="ARBA" id="ARBA00022806"/>
    </source>
</evidence>
<dbReference type="PANTHER" id="PTHR47961">
    <property type="entry name" value="DNA POLYMERASE THETA, PUTATIVE (AFU_ORTHOLOGUE AFUA_1G05260)-RELATED"/>
    <property type="match status" value="1"/>
</dbReference>
<feature type="domain" description="Helicase ATP-binding" evidence="5">
    <location>
        <begin position="227"/>
        <end position="403"/>
    </location>
</feature>
<dbReference type="AlphaFoldDB" id="A0A2A2HBK2"/>
<dbReference type="EMBL" id="LWMS01000048">
    <property type="protein sequence ID" value="PWL07515.1"/>
    <property type="molecule type" value="Genomic_DNA"/>
</dbReference>
<dbReference type="SUPFAM" id="SSF52540">
    <property type="entry name" value="P-loop containing nucleoside triphosphate hydrolases"/>
    <property type="match status" value="1"/>
</dbReference>
<organism evidence="7 9">
    <name type="scientific">Methanosphaera cuniculi</name>
    <dbReference type="NCBI Taxonomy" id="1077256"/>
    <lineage>
        <taxon>Archaea</taxon>
        <taxon>Methanobacteriati</taxon>
        <taxon>Methanobacteriota</taxon>
        <taxon>Methanomada group</taxon>
        <taxon>Methanobacteria</taxon>
        <taxon>Methanobacteriales</taxon>
        <taxon>Methanobacteriaceae</taxon>
        <taxon>Methanosphaera</taxon>
    </lineage>
</organism>
<comment type="caution">
    <text evidence="7">The sequence shown here is derived from an EMBL/GenBank/DDBJ whole genome shotgun (WGS) entry which is preliminary data.</text>
</comment>
<gene>
    <name evidence="8" type="primary">recQ</name>
    <name evidence="7" type="ORF">ASJ82_06170</name>
    <name evidence="8" type="ORF">MSCUN_15970</name>
</gene>
<dbReference type="Proteomes" id="UP000217528">
    <property type="component" value="Unassembled WGS sequence"/>
</dbReference>
<dbReference type="GO" id="GO:0003676">
    <property type="term" value="F:nucleic acid binding"/>
    <property type="evidence" value="ECO:0007669"/>
    <property type="project" value="InterPro"/>
</dbReference>
<dbReference type="Proteomes" id="UP000246004">
    <property type="component" value="Unassembled WGS sequence"/>
</dbReference>
<reference evidence="8 10" key="1">
    <citation type="submission" date="2016-04" db="EMBL/GenBank/DDBJ databases">
        <title>Genome sequence of Methanosphaera cuniculi DSM 4103.</title>
        <authorList>
            <person name="Poehlein A."/>
            <person name="Seedorf H."/>
            <person name="Daniel R."/>
        </authorList>
    </citation>
    <scope>NUCLEOTIDE SEQUENCE [LARGE SCALE GENOMIC DNA]</scope>
    <source>
        <strain evidence="8 10">DSM 4103</strain>
    </source>
</reference>
<evidence type="ECO:0000313" key="9">
    <source>
        <dbReference type="Proteomes" id="UP000217528"/>
    </source>
</evidence>
<evidence type="ECO:0000313" key="7">
    <source>
        <dbReference type="EMBL" id="PAV06735.1"/>
    </source>
</evidence>
<keyword evidence="9" id="KW-1185">Reference proteome</keyword>